<dbReference type="Proteomes" id="UP000798951">
    <property type="component" value="Unassembled WGS sequence"/>
</dbReference>
<name>A0ABQ6YL30_9NOCA</name>
<comment type="caution">
    <text evidence="1">The sequence shown here is derived from an EMBL/GenBank/DDBJ whole genome shotgun (WGS) entry which is preliminary data.</text>
</comment>
<evidence type="ECO:0000313" key="1">
    <source>
        <dbReference type="EMBL" id="KAF0846482.1"/>
    </source>
</evidence>
<reference evidence="1 2" key="1">
    <citation type="submission" date="2019-07" db="EMBL/GenBank/DDBJ databases">
        <title>Genomic Encyclopedia of Type Strains, Phase IV (KMG-IV): sequencing the most valuable type-strain genomes for metagenomic binning, comparative biology and taxonomic classification.</title>
        <authorList>
            <person name="Goeker M."/>
        </authorList>
    </citation>
    <scope>NUCLEOTIDE SEQUENCE [LARGE SCALE GENOMIC DNA]</scope>
    <source>
        <strain evidence="1 2">DSM 44831</strain>
    </source>
</reference>
<keyword evidence="2" id="KW-1185">Reference proteome</keyword>
<sequence>MTGTDLAHTIVRLEGVRARVAYRLDDREVARRQRVGLRTLDDMRYWTCCSDSTRACRCPTTSSPIGNGTRCAGVSIKVVRKRLGHASTDLHPARR</sequence>
<accession>A0ABQ6YL30</accession>
<protein>
    <submittedName>
        <fullName evidence="1">Uncharacterized protein</fullName>
    </submittedName>
</protein>
<organism evidence="1 2">
    <name type="scientific">Nocardia caishijiensis</name>
    <dbReference type="NCBI Taxonomy" id="184756"/>
    <lineage>
        <taxon>Bacteria</taxon>
        <taxon>Bacillati</taxon>
        <taxon>Actinomycetota</taxon>
        <taxon>Actinomycetes</taxon>
        <taxon>Mycobacteriales</taxon>
        <taxon>Nocardiaceae</taxon>
        <taxon>Nocardia</taxon>
    </lineage>
</organism>
<evidence type="ECO:0000313" key="2">
    <source>
        <dbReference type="Proteomes" id="UP000798951"/>
    </source>
</evidence>
<gene>
    <name evidence="1" type="ORF">FNL39_105397</name>
</gene>
<proteinExistence type="predicted"/>
<dbReference type="EMBL" id="VMSD01000005">
    <property type="protein sequence ID" value="KAF0846482.1"/>
    <property type="molecule type" value="Genomic_DNA"/>
</dbReference>